<protein>
    <submittedName>
        <fullName evidence="11">Trichodiene oxygenase</fullName>
    </submittedName>
</protein>
<evidence type="ECO:0000256" key="4">
    <source>
        <dbReference type="ARBA" id="ARBA00022723"/>
    </source>
</evidence>
<keyword evidence="7 9" id="KW-0503">Monooxygenase</keyword>
<dbReference type="CDD" id="cd11062">
    <property type="entry name" value="CYP58-like"/>
    <property type="match status" value="1"/>
</dbReference>
<dbReference type="PRINTS" id="PR00463">
    <property type="entry name" value="EP450I"/>
</dbReference>
<keyword evidence="10" id="KW-1133">Transmembrane helix</keyword>
<comment type="cofactor">
    <cofactor evidence="1 8">
        <name>heme</name>
        <dbReference type="ChEBI" id="CHEBI:30413"/>
    </cofactor>
</comment>
<dbReference type="InterPro" id="IPR036396">
    <property type="entry name" value="Cyt_P450_sf"/>
</dbReference>
<evidence type="ECO:0000256" key="3">
    <source>
        <dbReference type="ARBA" id="ARBA00022617"/>
    </source>
</evidence>
<dbReference type="InterPro" id="IPR050121">
    <property type="entry name" value="Cytochrome_P450_monoxygenase"/>
</dbReference>
<feature type="transmembrane region" description="Helical" evidence="10">
    <location>
        <begin position="9"/>
        <end position="33"/>
    </location>
</feature>
<reference evidence="11 12" key="1">
    <citation type="submission" date="2017-08" db="EMBL/GenBank/DDBJ databases">
        <title>Harnessing the power of phylogenomics to disentangle the directionality and signatures of interkingdom host jumping in the parasitic fungal genus Tolypocladium.</title>
        <authorList>
            <person name="Quandt C.A."/>
            <person name="Patterson W."/>
            <person name="Spatafora J.W."/>
        </authorList>
    </citation>
    <scope>NUCLEOTIDE SEQUENCE [LARGE SCALE GENOMIC DNA]</scope>
    <source>
        <strain evidence="11 12">CBS 113982</strain>
    </source>
</reference>
<dbReference type="EMBL" id="NRSZ01000350">
    <property type="protein sequence ID" value="PNY27758.1"/>
    <property type="molecule type" value="Genomic_DNA"/>
</dbReference>
<evidence type="ECO:0000256" key="10">
    <source>
        <dbReference type="SAM" id="Phobius"/>
    </source>
</evidence>
<evidence type="ECO:0000256" key="7">
    <source>
        <dbReference type="ARBA" id="ARBA00023033"/>
    </source>
</evidence>
<dbReference type="GO" id="GO:0020037">
    <property type="term" value="F:heme binding"/>
    <property type="evidence" value="ECO:0007669"/>
    <property type="project" value="InterPro"/>
</dbReference>
<evidence type="ECO:0000256" key="8">
    <source>
        <dbReference type="PIRSR" id="PIRSR602401-1"/>
    </source>
</evidence>
<dbReference type="Pfam" id="PF00067">
    <property type="entry name" value="p450"/>
    <property type="match status" value="1"/>
</dbReference>
<evidence type="ECO:0000313" key="12">
    <source>
        <dbReference type="Proteomes" id="UP000236621"/>
    </source>
</evidence>
<dbReference type="InterPro" id="IPR017972">
    <property type="entry name" value="Cyt_P450_CS"/>
</dbReference>
<feature type="transmembrane region" description="Helical" evidence="10">
    <location>
        <begin position="94"/>
        <end position="117"/>
    </location>
</feature>
<accession>A0A2K3QJN6</accession>
<dbReference type="GO" id="GO:0016705">
    <property type="term" value="F:oxidoreductase activity, acting on paired donors, with incorporation or reduction of molecular oxygen"/>
    <property type="evidence" value="ECO:0007669"/>
    <property type="project" value="InterPro"/>
</dbReference>
<keyword evidence="6 8" id="KW-0408">Iron</keyword>
<keyword evidence="5 9" id="KW-0560">Oxidoreductase</keyword>
<dbReference type="Proteomes" id="UP000236621">
    <property type="component" value="Unassembled WGS sequence"/>
</dbReference>
<dbReference type="PANTHER" id="PTHR24305">
    <property type="entry name" value="CYTOCHROME P450"/>
    <property type="match status" value="1"/>
</dbReference>
<evidence type="ECO:0000256" key="9">
    <source>
        <dbReference type="RuleBase" id="RU000461"/>
    </source>
</evidence>
<feature type="binding site" description="axial binding residue" evidence="8">
    <location>
        <position position="240"/>
    </location>
    <ligand>
        <name>heme</name>
        <dbReference type="ChEBI" id="CHEBI:30413"/>
    </ligand>
    <ligandPart>
        <name>Fe</name>
        <dbReference type="ChEBI" id="CHEBI:18248"/>
    </ligandPart>
</feature>
<dbReference type="PRINTS" id="PR00385">
    <property type="entry name" value="P450"/>
</dbReference>
<dbReference type="PROSITE" id="PS00086">
    <property type="entry name" value="CYTOCHROME_P450"/>
    <property type="match status" value="1"/>
</dbReference>
<evidence type="ECO:0000256" key="1">
    <source>
        <dbReference type="ARBA" id="ARBA00001971"/>
    </source>
</evidence>
<keyword evidence="12" id="KW-1185">Reference proteome</keyword>
<sequence>MDRAIAQTLLFAHIPWLLSIVRMIPVGVLLPLIPGGDGFNAYRLFALNHIETAKTENLTAESIEKNPNSSIFRHIVSSDLPESEKSSERLSREAMILLGAGSVTSARALGLVSYYVLSNPRIEKRLREELREVTACYPDKVPRWADVEKIPYLQACIKEGLRLSFGIMRRLPRCSPDVALKYKQYTIPKNTPVGMGAYMMHTDPEVYPEPLKFIPERWLGDYDPLMNRNFVPFSRGSRGCLGINLAYTEINLALSILFRPGGPELSLFETDESDVTPAVDCMMPVPKLDTRGMRVIVH</sequence>
<evidence type="ECO:0000313" key="11">
    <source>
        <dbReference type="EMBL" id="PNY27758.1"/>
    </source>
</evidence>
<dbReference type="SUPFAM" id="SSF48264">
    <property type="entry name" value="Cytochrome P450"/>
    <property type="match status" value="1"/>
</dbReference>
<keyword evidence="10" id="KW-0472">Membrane</keyword>
<dbReference type="AlphaFoldDB" id="A0A2K3QJN6"/>
<dbReference type="GO" id="GO:0004497">
    <property type="term" value="F:monooxygenase activity"/>
    <property type="evidence" value="ECO:0007669"/>
    <property type="project" value="UniProtKB-KW"/>
</dbReference>
<comment type="caution">
    <text evidence="11">The sequence shown here is derived from an EMBL/GenBank/DDBJ whole genome shotgun (WGS) entry which is preliminary data.</text>
</comment>
<dbReference type="Gene3D" id="1.10.630.10">
    <property type="entry name" value="Cytochrome P450"/>
    <property type="match status" value="1"/>
</dbReference>
<gene>
    <name evidence="11" type="ORF">TCAP_02312</name>
</gene>
<dbReference type="PANTHER" id="PTHR24305:SF157">
    <property type="entry name" value="N-ACETYLTRYPTOPHAN 6-HYDROXYLASE IVOC-RELATED"/>
    <property type="match status" value="1"/>
</dbReference>
<evidence type="ECO:0000256" key="6">
    <source>
        <dbReference type="ARBA" id="ARBA00023004"/>
    </source>
</evidence>
<proteinExistence type="inferred from homology"/>
<keyword evidence="10" id="KW-0812">Transmembrane</keyword>
<comment type="similarity">
    <text evidence="2 9">Belongs to the cytochrome P450 family.</text>
</comment>
<dbReference type="GO" id="GO:0005506">
    <property type="term" value="F:iron ion binding"/>
    <property type="evidence" value="ECO:0007669"/>
    <property type="project" value="InterPro"/>
</dbReference>
<name>A0A2K3QJN6_9HYPO</name>
<evidence type="ECO:0000256" key="5">
    <source>
        <dbReference type="ARBA" id="ARBA00023002"/>
    </source>
</evidence>
<dbReference type="OrthoDB" id="3945418at2759"/>
<evidence type="ECO:0000256" key="2">
    <source>
        <dbReference type="ARBA" id="ARBA00010617"/>
    </source>
</evidence>
<organism evidence="11 12">
    <name type="scientific">Tolypocladium capitatum</name>
    <dbReference type="NCBI Taxonomy" id="45235"/>
    <lineage>
        <taxon>Eukaryota</taxon>
        <taxon>Fungi</taxon>
        <taxon>Dikarya</taxon>
        <taxon>Ascomycota</taxon>
        <taxon>Pezizomycotina</taxon>
        <taxon>Sordariomycetes</taxon>
        <taxon>Hypocreomycetidae</taxon>
        <taxon>Hypocreales</taxon>
        <taxon>Ophiocordycipitaceae</taxon>
        <taxon>Tolypocladium</taxon>
    </lineage>
</organism>
<dbReference type="InterPro" id="IPR002401">
    <property type="entry name" value="Cyt_P450_E_grp-I"/>
</dbReference>
<dbReference type="InterPro" id="IPR001128">
    <property type="entry name" value="Cyt_P450"/>
</dbReference>
<dbReference type="STRING" id="45235.A0A2K3QJN6"/>
<keyword evidence="4 8" id="KW-0479">Metal-binding</keyword>
<keyword evidence="3 8" id="KW-0349">Heme</keyword>